<dbReference type="InterPro" id="IPR058647">
    <property type="entry name" value="BSH_CzcB-like"/>
</dbReference>
<dbReference type="Proteomes" id="UP000196573">
    <property type="component" value="Unassembled WGS sequence"/>
</dbReference>
<accession>A0A1X7AN84</accession>
<evidence type="ECO:0000259" key="3">
    <source>
        <dbReference type="Pfam" id="PF25967"/>
    </source>
</evidence>
<dbReference type="SUPFAM" id="SSF111369">
    <property type="entry name" value="HlyD-like secretion proteins"/>
    <property type="match status" value="1"/>
</dbReference>
<feature type="coiled-coil region" evidence="2">
    <location>
        <begin position="110"/>
        <end position="154"/>
    </location>
</feature>
<feature type="domain" description="Multidrug resistance protein MdtA-like C-terminal permuted SH3" evidence="3">
    <location>
        <begin position="308"/>
        <end position="350"/>
    </location>
</feature>
<sequence>MRIFSFSRRSGASSNHLFKSMLLKGTAIAAGLGMSLPLVTSVQASEAVTRSVEVQTVSYQETARPISISALLAYKSTQKLAFKVGGPVAEILVEEGDAIKKGQTLARLDTEEVQARVQEAEARFENATRNVERLEKLYRNKVVSLDQLQDAETELDVARSQLSVARFNLRYSTIQAPQDGRIIRRMIETSELVAPNQVAFVLADESRGWIMRTGLSDRKVVLIKHGDPVEVRFDPWPLKAFNGKVSEIAEAAEERSGLFEVEIALDPVTEIRLRDGYVGRIHIEPGVKERVVKLPALSLVSAMSPLGTVYVLNDDNTVSSRSVRIHYLDGGDVAISGELQDGEQVVTTGAAFLDQGDKVRVVGEGEG</sequence>
<dbReference type="PANTHER" id="PTHR30469">
    <property type="entry name" value="MULTIDRUG RESISTANCE PROTEIN MDTA"/>
    <property type="match status" value="1"/>
</dbReference>
<evidence type="ECO:0000313" key="6">
    <source>
        <dbReference type="Proteomes" id="UP000196573"/>
    </source>
</evidence>
<dbReference type="GO" id="GO:1990281">
    <property type="term" value="C:efflux pump complex"/>
    <property type="evidence" value="ECO:0007669"/>
    <property type="project" value="TreeGrafter"/>
</dbReference>
<dbReference type="RefSeq" id="WP_087111941.1">
    <property type="nucleotide sequence ID" value="NZ_CBCSCN010000010.1"/>
</dbReference>
<gene>
    <name evidence="5" type="primary">ttgD_2</name>
    <name evidence="5" type="ORF">EHSB41UT_03331</name>
</gene>
<evidence type="ECO:0000256" key="1">
    <source>
        <dbReference type="ARBA" id="ARBA00009477"/>
    </source>
</evidence>
<evidence type="ECO:0000256" key="2">
    <source>
        <dbReference type="SAM" id="Coils"/>
    </source>
</evidence>
<dbReference type="AlphaFoldDB" id="A0A1X7AN84"/>
<dbReference type="Gene3D" id="2.40.420.20">
    <property type="match status" value="1"/>
</dbReference>
<feature type="domain" description="CzcB-like barrel-sandwich hybrid" evidence="4">
    <location>
        <begin position="77"/>
        <end position="204"/>
    </location>
</feature>
<evidence type="ECO:0000313" key="5">
    <source>
        <dbReference type="EMBL" id="SMA49540.1"/>
    </source>
</evidence>
<dbReference type="PANTHER" id="PTHR30469:SF38">
    <property type="entry name" value="HLYD FAMILY SECRETION PROTEIN"/>
    <property type="match status" value="1"/>
</dbReference>
<dbReference type="InterPro" id="IPR058627">
    <property type="entry name" value="MdtA-like_C"/>
</dbReference>
<evidence type="ECO:0000259" key="4">
    <source>
        <dbReference type="Pfam" id="PF25973"/>
    </source>
</evidence>
<dbReference type="EMBL" id="FWPT01000008">
    <property type="protein sequence ID" value="SMA49540.1"/>
    <property type="molecule type" value="Genomic_DNA"/>
</dbReference>
<protein>
    <submittedName>
        <fullName evidence="5">Toluene efflux pump periplasmic linker protein TtgD</fullName>
    </submittedName>
</protein>
<dbReference type="Gene3D" id="2.40.50.100">
    <property type="match status" value="1"/>
</dbReference>
<comment type="similarity">
    <text evidence="1">Belongs to the membrane fusion protein (MFP) (TC 8.A.1) family.</text>
</comment>
<proteinExistence type="inferred from homology"/>
<keyword evidence="2" id="KW-0175">Coiled coil</keyword>
<dbReference type="Pfam" id="PF25973">
    <property type="entry name" value="BSH_CzcB"/>
    <property type="match status" value="1"/>
</dbReference>
<dbReference type="NCBIfam" id="TIGR01730">
    <property type="entry name" value="RND_mfp"/>
    <property type="match status" value="1"/>
</dbReference>
<dbReference type="InterPro" id="IPR006143">
    <property type="entry name" value="RND_pump_MFP"/>
</dbReference>
<dbReference type="Gene3D" id="1.10.287.470">
    <property type="entry name" value="Helix hairpin bin"/>
    <property type="match status" value="1"/>
</dbReference>
<dbReference type="Pfam" id="PF25967">
    <property type="entry name" value="RND-MFP_C"/>
    <property type="match status" value="1"/>
</dbReference>
<dbReference type="GO" id="GO:0015562">
    <property type="term" value="F:efflux transmembrane transporter activity"/>
    <property type="evidence" value="ECO:0007669"/>
    <property type="project" value="TreeGrafter"/>
</dbReference>
<reference evidence="5 6" key="1">
    <citation type="submission" date="2017-03" db="EMBL/GenBank/DDBJ databases">
        <authorList>
            <person name="Afonso C.L."/>
            <person name="Miller P.J."/>
            <person name="Scott M.A."/>
            <person name="Spackman E."/>
            <person name="Goraichik I."/>
            <person name="Dimitrov K.M."/>
            <person name="Suarez D.L."/>
            <person name="Swayne D.E."/>
        </authorList>
    </citation>
    <scope>NUCLEOTIDE SEQUENCE [LARGE SCALE GENOMIC DNA]</scope>
    <source>
        <strain evidence="5">SB41UT1</strain>
    </source>
</reference>
<organism evidence="5 6">
    <name type="scientific">Parendozoicomonas haliclonae</name>
    <dbReference type="NCBI Taxonomy" id="1960125"/>
    <lineage>
        <taxon>Bacteria</taxon>
        <taxon>Pseudomonadati</taxon>
        <taxon>Pseudomonadota</taxon>
        <taxon>Gammaproteobacteria</taxon>
        <taxon>Oceanospirillales</taxon>
        <taxon>Endozoicomonadaceae</taxon>
        <taxon>Parendozoicomonas</taxon>
    </lineage>
</organism>
<dbReference type="OrthoDB" id="9806939at2"/>
<keyword evidence="6" id="KW-1185">Reference proteome</keyword>
<name>A0A1X7AN84_9GAMM</name>
<dbReference type="Gene3D" id="2.40.30.170">
    <property type="match status" value="1"/>
</dbReference>